<dbReference type="RefSeq" id="WP_072821719.1">
    <property type="nucleotide sequence ID" value="NZ_FQUJ01000006.1"/>
</dbReference>
<organism evidence="2 3">
    <name type="scientific">Modicisalibacter ilicicola DSM 19980</name>
    <dbReference type="NCBI Taxonomy" id="1121942"/>
    <lineage>
        <taxon>Bacteria</taxon>
        <taxon>Pseudomonadati</taxon>
        <taxon>Pseudomonadota</taxon>
        <taxon>Gammaproteobacteria</taxon>
        <taxon>Oceanospirillales</taxon>
        <taxon>Halomonadaceae</taxon>
        <taxon>Modicisalibacter</taxon>
    </lineage>
</organism>
<dbReference type="Pfam" id="PF04471">
    <property type="entry name" value="Mrr_cat"/>
    <property type="match status" value="1"/>
</dbReference>
<dbReference type="InterPro" id="IPR011335">
    <property type="entry name" value="Restrct_endonuc-II-like"/>
</dbReference>
<protein>
    <submittedName>
        <fullName evidence="2">Restriction system protein</fullName>
    </submittedName>
</protein>
<evidence type="ECO:0000313" key="2">
    <source>
        <dbReference type="EMBL" id="SHF04500.1"/>
    </source>
</evidence>
<dbReference type="STRING" id="1121942.SAMN02745148_01697"/>
<dbReference type="AlphaFoldDB" id="A0A1M4YFI8"/>
<feature type="domain" description="Restriction endonuclease type IV Mrr" evidence="1">
    <location>
        <begin position="191"/>
        <end position="299"/>
    </location>
</feature>
<dbReference type="GO" id="GO:0003677">
    <property type="term" value="F:DNA binding"/>
    <property type="evidence" value="ECO:0007669"/>
    <property type="project" value="InterPro"/>
</dbReference>
<dbReference type="GO" id="GO:0004519">
    <property type="term" value="F:endonuclease activity"/>
    <property type="evidence" value="ECO:0007669"/>
    <property type="project" value="InterPro"/>
</dbReference>
<dbReference type="GO" id="GO:0009307">
    <property type="term" value="P:DNA restriction-modification system"/>
    <property type="evidence" value="ECO:0007669"/>
    <property type="project" value="InterPro"/>
</dbReference>
<proteinExistence type="predicted"/>
<dbReference type="SUPFAM" id="SSF52980">
    <property type="entry name" value="Restriction endonuclease-like"/>
    <property type="match status" value="1"/>
</dbReference>
<dbReference type="Proteomes" id="UP000184346">
    <property type="component" value="Unassembled WGS sequence"/>
</dbReference>
<accession>A0A1M4YFI8</accession>
<dbReference type="InterPro" id="IPR007560">
    <property type="entry name" value="Restrct_endonuc_IV_Mrr"/>
</dbReference>
<sequence length="323" mass="35975">MARVILVRSPLELAKIDQAGYGWSQVNFSEHSSAESLMTAFRDQVIEVGRKGNQIRRFFNIRAGDLIVVPVARAILLARATGEKSFGLEVGYGENRVGAKYLRGPDGTIKRIPRDDLSTALETRLKIRMAVASLDEFSDELETLYARLESGGFSNINSQHEAENSEAIEAFKKTLLERIREGSTFLSGGGNGMEMLVMELLKLEGYDVHRPSKRHYEGIADADIEAYRKDRFNPTKLLIQVKHHQGTTGAHGIRQLAAIDEDDAQRWLITTAISGESTKALAEKDDIQIMDGADFVDWLFEHCQNLSVVTRSRLGLSDVPVLL</sequence>
<dbReference type="InterPro" id="IPR011856">
    <property type="entry name" value="tRNA_endonuc-like_dom_sf"/>
</dbReference>
<evidence type="ECO:0000259" key="1">
    <source>
        <dbReference type="Pfam" id="PF04471"/>
    </source>
</evidence>
<reference evidence="2 3" key="1">
    <citation type="submission" date="2016-11" db="EMBL/GenBank/DDBJ databases">
        <authorList>
            <person name="Jaros S."/>
            <person name="Januszkiewicz K."/>
            <person name="Wedrychowicz H."/>
        </authorList>
    </citation>
    <scope>NUCLEOTIDE SEQUENCE [LARGE SCALE GENOMIC DNA]</scope>
    <source>
        <strain evidence="2 3">DSM 19980</strain>
    </source>
</reference>
<gene>
    <name evidence="2" type="ORF">SAMN02745148_01697</name>
</gene>
<name>A0A1M4YFI8_9GAMM</name>
<dbReference type="OrthoDB" id="2087905at2"/>
<keyword evidence="3" id="KW-1185">Reference proteome</keyword>
<evidence type="ECO:0000313" key="3">
    <source>
        <dbReference type="Proteomes" id="UP000184346"/>
    </source>
</evidence>
<dbReference type="Gene3D" id="3.40.1350.10">
    <property type="match status" value="1"/>
</dbReference>
<dbReference type="EMBL" id="FQUJ01000006">
    <property type="protein sequence ID" value="SHF04500.1"/>
    <property type="molecule type" value="Genomic_DNA"/>
</dbReference>